<organism evidence="9 10">
    <name type="scientific">Jaapia argillacea MUCL 33604</name>
    <dbReference type="NCBI Taxonomy" id="933084"/>
    <lineage>
        <taxon>Eukaryota</taxon>
        <taxon>Fungi</taxon>
        <taxon>Dikarya</taxon>
        <taxon>Basidiomycota</taxon>
        <taxon>Agaricomycotina</taxon>
        <taxon>Agaricomycetes</taxon>
        <taxon>Agaricomycetidae</taxon>
        <taxon>Jaapiales</taxon>
        <taxon>Jaapiaceae</taxon>
        <taxon>Jaapia</taxon>
    </lineage>
</organism>
<dbReference type="PANTHER" id="PTHR12297:SF3">
    <property type="entry name" value="HIG1 DOMAIN FAMILY MEMBER 1A"/>
    <property type="match status" value="1"/>
</dbReference>
<evidence type="ECO:0000313" key="9">
    <source>
        <dbReference type="EMBL" id="KDQ56727.1"/>
    </source>
</evidence>
<dbReference type="HOGENOM" id="CLU_087356_2_0_1"/>
<evidence type="ECO:0000256" key="3">
    <source>
        <dbReference type="ARBA" id="ARBA00022989"/>
    </source>
</evidence>
<dbReference type="STRING" id="933084.A0A067PZN9"/>
<reference evidence="10" key="1">
    <citation type="journal article" date="2014" name="Proc. Natl. Acad. Sci. U.S.A.">
        <title>Extensive sampling of basidiomycete genomes demonstrates inadequacy of the white-rot/brown-rot paradigm for wood decay fungi.</title>
        <authorList>
            <person name="Riley R."/>
            <person name="Salamov A.A."/>
            <person name="Brown D.W."/>
            <person name="Nagy L.G."/>
            <person name="Floudas D."/>
            <person name="Held B.W."/>
            <person name="Levasseur A."/>
            <person name="Lombard V."/>
            <person name="Morin E."/>
            <person name="Otillar R."/>
            <person name="Lindquist E.A."/>
            <person name="Sun H."/>
            <person name="LaButti K.M."/>
            <person name="Schmutz J."/>
            <person name="Jabbour D."/>
            <person name="Luo H."/>
            <person name="Baker S.E."/>
            <person name="Pisabarro A.G."/>
            <person name="Walton J.D."/>
            <person name="Blanchette R.A."/>
            <person name="Henrissat B."/>
            <person name="Martin F."/>
            <person name="Cullen D."/>
            <person name="Hibbett D.S."/>
            <person name="Grigoriev I.V."/>
        </authorList>
    </citation>
    <scope>NUCLEOTIDE SEQUENCE [LARGE SCALE GENOMIC DNA]</scope>
    <source>
        <strain evidence="10">MUCL 33604</strain>
    </source>
</reference>
<evidence type="ECO:0000259" key="8">
    <source>
        <dbReference type="PROSITE" id="PS51503"/>
    </source>
</evidence>
<keyword evidence="4" id="KW-0496">Mitochondrion</keyword>
<feature type="transmembrane region" description="Helical" evidence="7">
    <location>
        <begin position="28"/>
        <end position="47"/>
    </location>
</feature>
<evidence type="ECO:0000256" key="5">
    <source>
        <dbReference type="ARBA" id="ARBA00023136"/>
    </source>
</evidence>
<keyword evidence="3 7" id="KW-1133">Transmembrane helix</keyword>
<dbReference type="Gene3D" id="6.10.140.1320">
    <property type="match status" value="1"/>
</dbReference>
<dbReference type="EMBL" id="KL197721">
    <property type="protein sequence ID" value="KDQ56727.1"/>
    <property type="molecule type" value="Genomic_DNA"/>
</dbReference>
<comment type="subcellular location">
    <subcellularLocation>
        <location evidence="1">Mitochondrion membrane</location>
    </subcellularLocation>
</comment>
<dbReference type="Proteomes" id="UP000027265">
    <property type="component" value="Unassembled WGS sequence"/>
</dbReference>
<sequence length="194" mass="21441">MSVTELKAPRPGETFGEKAKRKFKEEPLVPIFTAATTFAMVMAMVKLRSRESRSFNNWLRVRIISQGLAIASIVGGSYYYGQTKSQLEAKAALEQERFLAKAAQERAEFEERLRGAEEAHNEEQKARGIFGMLGAGGKGGLGKKPAEVISAGDAHKAERVAKVEELSTSGEKKQGWWEWMGWKSSSPTNSEKNS</sequence>
<feature type="coiled-coil region" evidence="6">
    <location>
        <begin position="99"/>
        <end position="126"/>
    </location>
</feature>
<keyword evidence="5 7" id="KW-0472">Membrane</keyword>
<evidence type="ECO:0000313" key="10">
    <source>
        <dbReference type="Proteomes" id="UP000027265"/>
    </source>
</evidence>
<dbReference type="AlphaFoldDB" id="A0A067PZN9"/>
<dbReference type="PROSITE" id="PS51503">
    <property type="entry name" value="HIG1"/>
    <property type="match status" value="1"/>
</dbReference>
<dbReference type="Pfam" id="PF04588">
    <property type="entry name" value="HIG_1_N"/>
    <property type="match status" value="1"/>
</dbReference>
<evidence type="ECO:0000256" key="1">
    <source>
        <dbReference type="ARBA" id="ARBA00004325"/>
    </source>
</evidence>
<feature type="transmembrane region" description="Helical" evidence="7">
    <location>
        <begin position="59"/>
        <end position="80"/>
    </location>
</feature>
<evidence type="ECO:0000256" key="4">
    <source>
        <dbReference type="ARBA" id="ARBA00023128"/>
    </source>
</evidence>
<gene>
    <name evidence="9" type="ORF">JAAARDRAFT_299938</name>
</gene>
<dbReference type="InterPro" id="IPR050355">
    <property type="entry name" value="RCF1"/>
</dbReference>
<dbReference type="GO" id="GO:0031966">
    <property type="term" value="C:mitochondrial membrane"/>
    <property type="evidence" value="ECO:0007669"/>
    <property type="project" value="UniProtKB-SubCell"/>
</dbReference>
<evidence type="ECO:0000256" key="2">
    <source>
        <dbReference type="ARBA" id="ARBA00022692"/>
    </source>
</evidence>
<dbReference type="PANTHER" id="PTHR12297">
    <property type="entry name" value="HYPOXIA-INDUCBILE GENE 1 HIG1 -RELATED"/>
    <property type="match status" value="1"/>
</dbReference>
<evidence type="ECO:0000256" key="6">
    <source>
        <dbReference type="SAM" id="Coils"/>
    </source>
</evidence>
<proteinExistence type="predicted"/>
<name>A0A067PZN9_9AGAM</name>
<protein>
    <recommendedName>
        <fullName evidence="8">HIG1 domain-containing protein</fullName>
    </recommendedName>
</protein>
<feature type="domain" description="HIG1" evidence="8">
    <location>
        <begin position="1"/>
        <end position="91"/>
    </location>
</feature>
<dbReference type="InParanoid" id="A0A067PZN9"/>
<keyword evidence="6" id="KW-0175">Coiled coil</keyword>
<dbReference type="OrthoDB" id="6604018at2759"/>
<accession>A0A067PZN9</accession>
<keyword evidence="10" id="KW-1185">Reference proteome</keyword>
<dbReference type="GO" id="GO:0097250">
    <property type="term" value="P:mitochondrial respirasome assembly"/>
    <property type="evidence" value="ECO:0007669"/>
    <property type="project" value="TreeGrafter"/>
</dbReference>
<keyword evidence="2 7" id="KW-0812">Transmembrane</keyword>
<dbReference type="InterPro" id="IPR007667">
    <property type="entry name" value="Hypoxia_induced_domain"/>
</dbReference>
<evidence type="ECO:0000256" key="7">
    <source>
        <dbReference type="SAM" id="Phobius"/>
    </source>
</evidence>